<dbReference type="InterPro" id="IPR011576">
    <property type="entry name" value="Pyridox_Oxase_N"/>
</dbReference>
<dbReference type="PROSITE" id="PS01064">
    <property type="entry name" value="PYRIDOX_OXIDASE"/>
    <property type="match status" value="1"/>
</dbReference>
<feature type="binding site" evidence="7 8">
    <location>
        <position position="133"/>
    </location>
    <ligand>
        <name>substrate</name>
    </ligand>
</feature>
<feature type="binding site" evidence="7 8">
    <location>
        <position position="129"/>
    </location>
    <ligand>
        <name>substrate</name>
    </ligand>
</feature>
<keyword evidence="4 7" id="KW-0288">FMN</keyword>
<keyword evidence="3 7" id="KW-0285">Flavoprotein</keyword>
<feature type="binding site" evidence="7 8">
    <location>
        <begin position="193"/>
        <end position="195"/>
    </location>
    <ligand>
        <name>substrate</name>
    </ligand>
</feature>
<organism evidence="12 13">
    <name type="scientific">Marixanthomonas ophiurae</name>
    <dbReference type="NCBI Taxonomy" id="387659"/>
    <lineage>
        <taxon>Bacteria</taxon>
        <taxon>Pseudomonadati</taxon>
        <taxon>Bacteroidota</taxon>
        <taxon>Flavobacteriia</taxon>
        <taxon>Flavobacteriales</taxon>
        <taxon>Flavobacteriaceae</taxon>
        <taxon>Marixanthomonas</taxon>
    </lineage>
</organism>
<reference evidence="12 13" key="1">
    <citation type="journal article" date="2007" name="Int. J. Syst. Evol. Microbiol.">
        <title>Marixanthomonas ophiurae gen. nov., sp. nov., a marine bacterium of the family Flavobacteriaceae isolated from a deep-sea brittle star.</title>
        <authorList>
            <person name="Romanenko L.A."/>
            <person name="Uchino M."/>
            <person name="Frolova G.M."/>
            <person name="Mikhailov V.V."/>
        </authorList>
    </citation>
    <scope>NUCLEOTIDE SEQUENCE [LARGE SCALE GENOMIC DNA]</scope>
    <source>
        <strain evidence="12 13">KMM 3046</strain>
    </source>
</reference>
<gene>
    <name evidence="7 12" type="primary">pdxH</name>
    <name evidence="12" type="ORF">DZ858_13685</name>
</gene>
<comment type="pathway">
    <text evidence="7">Cofactor metabolism; pyridoxal 5'-phosphate salvage; pyridoxal 5'-phosphate from pyridoxine 5'-phosphate: step 1/1.</text>
</comment>
<dbReference type="PANTHER" id="PTHR10851">
    <property type="entry name" value="PYRIDOXINE-5-PHOSPHATE OXIDASE"/>
    <property type="match status" value="1"/>
</dbReference>
<comment type="catalytic activity">
    <reaction evidence="7">
        <text>pyridoxamine 5'-phosphate + O2 + H2O = pyridoxal 5'-phosphate + H2O2 + NH4(+)</text>
        <dbReference type="Rhea" id="RHEA:15817"/>
        <dbReference type="ChEBI" id="CHEBI:15377"/>
        <dbReference type="ChEBI" id="CHEBI:15379"/>
        <dbReference type="ChEBI" id="CHEBI:16240"/>
        <dbReference type="ChEBI" id="CHEBI:28938"/>
        <dbReference type="ChEBI" id="CHEBI:58451"/>
        <dbReference type="ChEBI" id="CHEBI:597326"/>
        <dbReference type="EC" id="1.4.3.5"/>
    </reaction>
</comment>
<dbReference type="InterPro" id="IPR000659">
    <property type="entry name" value="Pyridox_Oxase"/>
</dbReference>
<comment type="similarity">
    <text evidence="1 7">Belongs to the pyridoxamine 5'-phosphate oxidase family.</text>
</comment>
<comment type="subunit">
    <text evidence="2 7">Homodimer.</text>
</comment>
<accession>A0A3E1Q8P4</accession>
<feature type="binding site" evidence="7 8">
    <location>
        <position position="68"/>
    </location>
    <ligand>
        <name>substrate</name>
    </ligand>
</feature>
<dbReference type="GO" id="GO:0008615">
    <property type="term" value="P:pyridoxine biosynthetic process"/>
    <property type="evidence" value="ECO:0007669"/>
    <property type="project" value="UniProtKB-UniRule"/>
</dbReference>
<evidence type="ECO:0000256" key="7">
    <source>
        <dbReference type="HAMAP-Rule" id="MF_01629"/>
    </source>
</evidence>
<feature type="binding site" evidence="7 9">
    <location>
        <position position="107"/>
    </location>
    <ligand>
        <name>FMN</name>
        <dbReference type="ChEBI" id="CHEBI:58210"/>
    </ligand>
</feature>
<feature type="domain" description="Pyridoxine 5'-phosphate oxidase dimerisation C-terminal" evidence="11">
    <location>
        <begin position="174"/>
        <end position="214"/>
    </location>
</feature>
<protein>
    <recommendedName>
        <fullName evidence="7">Pyridoxine/pyridoxamine 5'-phosphate oxidase</fullName>
        <ecNumber evidence="7">1.4.3.5</ecNumber>
    </recommendedName>
    <alternativeName>
        <fullName evidence="7">PNP/PMP oxidase</fullName>
        <shortName evidence="7">PNPOx</shortName>
    </alternativeName>
    <alternativeName>
        <fullName evidence="7">Pyridoxal 5'-phosphate synthase</fullName>
    </alternativeName>
</protein>
<evidence type="ECO:0000256" key="1">
    <source>
        <dbReference type="ARBA" id="ARBA00007301"/>
    </source>
</evidence>
<feature type="binding site" evidence="8">
    <location>
        <begin position="9"/>
        <end position="12"/>
    </location>
    <ligand>
        <name>substrate</name>
    </ligand>
</feature>
<comment type="caution">
    <text evidence="12">The sequence shown here is derived from an EMBL/GenBank/DDBJ whole genome shotgun (WGS) entry which is preliminary data.</text>
</comment>
<feature type="domain" description="Pyridoxamine 5'-phosphate oxidase N-terminal" evidence="10">
    <location>
        <begin position="44"/>
        <end position="160"/>
    </location>
</feature>
<feature type="binding site" evidence="7 9">
    <location>
        <begin position="63"/>
        <end position="68"/>
    </location>
    <ligand>
        <name>FMN</name>
        <dbReference type="ChEBI" id="CHEBI:58210"/>
    </ligand>
</feature>
<dbReference type="OrthoDB" id="9780392at2"/>
<dbReference type="EMBL" id="QVID01000002">
    <property type="protein sequence ID" value="RFN58501.1"/>
    <property type="molecule type" value="Genomic_DNA"/>
</dbReference>
<keyword evidence="5 7" id="KW-0560">Oxidoreductase</keyword>
<evidence type="ECO:0000259" key="10">
    <source>
        <dbReference type="Pfam" id="PF01243"/>
    </source>
</evidence>
<dbReference type="FunFam" id="2.30.110.10:FF:000020">
    <property type="entry name" value="PNPO isoform 11"/>
    <property type="match status" value="1"/>
</dbReference>
<proteinExistence type="inferred from homology"/>
<evidence type="ECO:0000256" key="2">
    <source>
        <dbReference type="ARBA" id="ARBA00011738"/>
    </source>
</evidence>
<dbReference type="Proteomes" id="UP000261082">
    <property type="component" value="Unassembled WGS sequence"/>
</dbReference>
<dbReference type="GO" id="GO:0010181">
    <property type="term" value="F:FMN binding"/>
    <property type="evidence" value="ECO:0007669"/>
    <property type="project" value="UniProtKB-UniRule"/>
</dbReference>
<dbReference type="InterPro" id="IPR019740">
    <property type="entry name" value="Pyridox_Oxase_CS"/>
</dbReference>
<feature type="binding site" evidence="7 9">
    <location>
        <position position="187"/>
    </location>
    <ligand>
        <name>FMN</name>
        <dbReference type="ChEBI" id="CHEBI:58210"/>
    </ligand>
</feature>
<dbReference type="InterPro" id="IPR012349">
    <property type="entry name" value="Split_barrel_FMN-bd"/>
</dbReference>
<comment type="pathway">
    <text evidence="7">Cofactor metabolism; pyridoxal 5'-phosphate salvage; pyridoxal 5'-phosphate from pyridoxamine 5'-phosphate: step 1/1.</text>
</comment>
<dbReference type="NCBIfam" id="NF004231">
    <property type="entry name" value="PRK05679.1"/>
    <property type="match status" value="1"/>
</dbReference>
<keyword evidence="13" id="KW-1185">Reference proteome</keyword>
<comment type="cofactor">
    <cofactor evidence="7 9">
        <name>FMN</name>
        <dbReference type="ChEBI" id="CHEBI:58210"/>
    </cofactor>
    <text evidence="7 9">Binds 1 FMN per subunit.</text>
</comment>
<comment type="function">
    <text evidence="7">Catalyzes the oxidation of either pyridoxine 5'-phosphate (PNP) or pyridoxamine 5'-phosphate (PMP) into pyridoxal 5'-phosphate (PLP).</text>
</comment>
<evidence type="ECO:0000313" key="12">
    <source>
        <dbReference type="EMBL" id="RFN58501.1"/>
    </source>
</evidence>
<dbReference type="NCBIfam" id="TIGR00558">
    <property type="entry name" value="pdxH"/>
    <property type="match status" value="1"/>
</dbReference>
<sequence length="214" mass="25162">MGTNLHAYRKSYEKAELIKQNVDENPIQQFQKWFFEVKESGGVDEVNAMTLSTFGEDDFPRGRVVLLKKYNENGFYFYTNYNSEKGKSITHHKKVCLSFFWPNMERQVIIKGIAEKTSEEDSTNYFHSRPHGSQLGALVSNQSSEIESREALEKKLDEFEKKYKGKEVPKPKDWGGYLVKPIEIEFWQGRPNRLHDRIQYTLEGVNWKIKRLQP</sequence>
<dbReference type="PANTHER" id="PTHR10851:SF0">
    <property type="entry name" value="PYRIDOXINE-5'-PHOSPHATE OXIDASE"/>
    <property type="match status" value="1"/>
</dbReference>
<evidence type="ECO:0000256" key="4">
    <source>
        <dbReference type="ARBA" id="ARBA00022643"/>
    </source>
</evidence>
<evidence type="ECO:0000256" key="9">
    <source>
        <dbReference type="PIRSR" id="PIRSR000190-2"/>
    </source>
</evidence>
<dbReference type="RefSeq" id="WP_117160447.1">
    <property type="nucleotide sequence ID" value="NZ_QVID01000002.1"/>
</dbReference>
<feature type="binding site" evidence="7 9">
    <location>
        <begin position="78"/>
        <end position="79"/>
    </location>
    <ligand>
        <name>FMN</name>
        <dbReference type="ChEBI" id="CHEBI:58210"/>
    </ligand>
</feature>
<dbReference type="Pfam" id="PF10590">
    <property type="entry name" value="PNP_phzG_C"/>
    <property type="match status" value="1"/>
</dbReference>
<dbReference type="AlphaFoldDB" id="A0A3E1Q8P4"/>
<evidence type="ECO:0000313" key="13">
    <source>
        <dbReference type="Proteomes" id="UP000261082"/>
    </source>
</evidence>
<evidence type="ECO:0000256" key="3">
    <source>
        <dbReference type="ARBA" id="ARBA00022630"/>
    </source>
</evidence>
<feature type="binding site" evidence="7 9">
    <location>
        <begin position="142"/>
        <end position="143"/>
    </location>
    <ligand>
        <name>FMN</name>
        <dbReference type="ChEBI" id="CHEBI:58210"/>
    </ligand>
</feature>
<dbReference type="GO" id="GO:0004733">
    <property type="term" value="F:pyridoxamine phosphate oxidase activity"/>
    <property type="evidence" value="ECO:0007669"/>
    <property type="project" value="UniProtKB-UniRule"/>
</dbReference>
<dbReference type="Gene3D" id="2.30.110.10">
    <property type="entry name" value="Electron Transport, Fmn-binding Protein, Chain A"/>
    <property type="match status" value="1"/>
</dbReference>
<dbReference type="SUPFAM" id="SSF50475">
    <property type="entry name" value="FMN-binding split barrel"/>
    <property type="match status" value="1"/>
</dbReference>
<comment type="catalytic activity">
    <reaction evidence="7">
        <text>pyridoxine 5'-phosphate + O2 = pyridoxal 5'-phosphate + H2O2</text>
        <dbReference type="Rhea" id="RHEA:15149"/>
        <dbReference type="ChEBI" id="CHEBI:15379"/>
        <dbReference type="ChEBI" id="CHEBI:16240"/>
        <dbReference type="ChEBI" id="CHEBI:58589"/>
        <dbReference type="ChEBI" id="CHEBI:597326"/>
        <dbReference type="EC" id="1.4.3.5"/>
    </reaction>
</comment>
<dbReference type="UniPathway" id="UPA01068">
    <property type="reaction ID" value="UER00304"/>
</dbReference>
<keyword evidence="6 7" id="KW-0664">Pyridoxine biosynthesis</keyword>
<name>A0A3E1Q8P4_9FLAO</name>
<dbReference type="EC" id="1.4.3.5" evidence="7"/>
<dbReference type="PIRSF" id="PIRSF000190">
    <property type="entry name" value="Pyd_amn-ph_oxd"/>
    <property type="match status" value="1"/>
</dbReference>
<evidence type="ECO:0000256" key="8">
    <source>
        <dbReference type="PIRSR" id="PIRSR000190-1"/>
    </source>
</evidence>
<comment type="caution">
    <text evidence="7">Lacks conserved residue(s) required for the propagation of feature annotation.</text>
</comment>
<evidence type="ECO:0000256" key="6">
    <source>
        <dbReference type="ARBA" id="ARBA00023096"/>
    </source>
</evidence>
<dbReference type="HAMAP" id="MF_01629">
    <property type="entry name" value="PdxH"/>
    <property type="match status" value="1"/>
</dbReference>
<feature type="binding site" evidence="7 9">
    <location>
        <position position="197"/>
    </location>
    <ligand>
        <name>FMN</name>
        <dbReference type="ChEBI" id="CHEBI:58210"/>
    </ligand>
</feature>
<dbReference type="Pfam" id="PF01243">
    <property type="entry name" value="PNPOx_N"/>
    <property type="match status" value="1"/>
</dbReference>
<feature type="binding site" evidence="7 9">
    <location>
        <position position="85"/>
    </location>
    <ligand>
        <name>FMN</name>
        <dbReference type="ChEBI" id="CHEBI:58210"/>
    </ligand>
</feature>
<feature type="binding site" evidence="7 8">
    <location>
        <position position="125"/>
    </location>
    <ligand>
        <name>substrate</name>
    </ligand>
</feature>
<evidence type="ECO:0000256" key="5">
    <source>
        <dbReference type="ARBA" id="ARBA00023002"/>
    </source>
</evidence>
<dbReference type="InterPro" id="IPR019576">
    <property type="entry name" value="Pyridoxamine_oxidase_dimer_C"/>
</dbReference>
<evidence type="ECO:0000259" key="11">
    <source>
        <dbReference type="Pfam" id="PF10590"/>
    </source>
</evidence>